<dbReference type="EMBL" id="CAJNYV010003857">
    <property type="protein sequence ID" value="CAF3617327.1"/>
    <property type="molecule type" value="Genomic_DNA"/>
</dbReference>
<proteinExistence type="predicted"/>
<reference evidence="1" key="1">
    <citation type="submission" date="2021-02" db="EMBL/GenBank/DDBJ databases">
        <authorList>
            <person name="Nowell W R."/>
        </authorList>
    </citation>
    <scope>NUCLEOTIDE SEQUENCE</scope>
</reference>
<evidence type="ECO:0000313" key="2">
    <source>
        <dbReference type="Proteomes" id="UP000663865"/>
    </source>
</evidence>
<dbReference type="Proteomes" id="UP000663865">
    <property type="component" value="Unassembled WGS sequence"/>
</dbReference>
<dbReference type="InterPro" id="IPR011990">
    <property type="entry name" value="TPR-like_helical_dom_sf"/>
</dbReference>
<dbReference type="Gene3D" id="1.25.40.10">
    <property type="entry name" value="Tetratricopeptide repeat domain"/>
    <property type="match status" value="1"/>
</dbReference>
<dbReference type="AlphaFoldDB" id="A0A818P4B8"/>
<comment type="caution">
    <text evidence="1">The sequence shown here is derived from an EMBL/GenBank/DDBJ whole genome shotgun (WGS) entry which is preliminary data.</text>
</comment>
<accession>A0A818P4B8</accession>
<protein>
    <submittedName>
        <fullName evidence="1">Uncharacterized protein</fullName>
    </submittedName>
</protein>
<gene>
    <name evidence="1" type="ORF">KIK155_LOCUS21732</name>
</gene>
<evidence type="ECO:0000313" key="1">
    <source>
        <dbReference type="EMBL" id="CAF3617327.1"/>
    </source>
</evidence>
<name>A0A818P4B8_9BILA</name>
<sequence length="130" mass="15251">MNEKLNWATYLDKLISFHQCVHRQLALFFLDESTIDDDDDDLQRVLFEIDADPLLNVQTCIKIFSIVTQHPWIVMTLDSKGDAHKHNGNFQEVLLFYEQAITIYRHSLPPSHHDIVHIEQLIRDVSVKLK</sequence>
<organism evidence="1 2">
    <name type="scientific">Rotaria socialis</name>
    <dbReference type="NCBI Taxonomy" id="392032"/>
    <lineage>
        <taxon>Eukaryota</taxon>
        <taxon>Metazoa</taxon>
        <taxon>Spiralia</taxon>
        <taxon>Gnathifera</taxon>
        <taxon>Rotifera</taxon>
        <taxon>Eurotatoria</taxon>
        <taxon>Bdelloidea</taxon>
        <taxon>Philodinida</taxon>
        <taxon>Philodinidae</taxon>
        <taxon>Rotaria</taxon>
    </lineage>
</organism>